<dbReference type="EMBL" id="JACGWV010000001">
    <property type="protein sequence ID" value="MBA8806787.1"/>
    <property type="molecule type" value="Genomic_DNA"/>
</dbReference>
<name>A0A7W3PCR1_9MICO</name>
<dbReference type="PANTHER" id="PTHR40616">
    <property type="entry name" value="LINALOOL DEHYDRATASE_ISOMERASE DOMAIN-CONTAINING PROTEIN"/>
    <property type="match status" value="1"/>
</dbReference>
<evidence type="ECO:0000313" key="1">
    <source>
        <dbReference type="EMBL" id="MBA8806787.1"/>
    </source>
</evidence>
<gene>
    <name evidence="1" type="ORF">FHX71_000729</name>
</gene>
<reference evidence="1 2" key="1">
    <citation type="submission" date="2020-07" db="EMBL/GenBank/DDBJ databases">
        <title>Sequencing the genomes of 1000 actinobacteria strains.</title>
        <authorList>
            <person name="Klenk H.-P."/>
        </authorList>
    </citation>
    <scope>NUCLEOTIDE SEQUENCE [LARGE SCALE GENOMIC DNA]</scope>
    <source>
        <strain evidence="1 2">DSM 44121</strain>
    </source>
</reference>
<sequence length="532" mass="58552">MRPERLTPHARDLTTRSLDWMDQQWDPEVGLLRAPEEPGGGNAPTGHLVRETGWYAVGLLARNLPARDDAEADLERARRALTRVLDHQLDAPGERFHGTWLRSPHEPRPTAESVEWRDYDPNWREFIGTTLVVVANEFPEALAGDLGPRVEAALRLAVEGSLARGVGAHYTNIALMAAFLLEDAAVRLGEPSWEAPALRLAEQVLARFRVDGTFDEYNSPTYYGIDLYALALWRRYARRPLLRDGGAEMESVLWRDTARRYHAGLRNLAGPYDRSYGMDLRHYASGIGLWVWAAVGRDLAPFPETDRPFRHAWDLALGPVVAVLGAEVPDDALAHLRGFRGERQVDQVIVREPRRVASSWVGERLLVGAEDVAGERGNLADQFHPATVHWLVDGVSGASGSGAGGLGGDGADVGWIRLVSDLTVDARAEGPSLTLTCSRHDGGDLAFAFHVRVPEAGLDGGRTARDVVVDLPFADLTTERWALPGLEVTLDTDAELVAVEPDPADDTWWLRYVARDVPADSPVRFGIALRAE</sequence>
<organism evidence="1 2">
    <name type="scientific">Promicromonospora sukumoe</name>
    <dbReference type="NCBI Taxonomy" id="88382"/>
    <lineage>
        <taxon>Bacteria</taxon>
        <taxon>Bacillati</taxon>
        <taxon>Actinomycetota</taxon>
        <taxon>Actinomycetes</taxon>
        <taxon>Micrococcales</taxon>
        <taxon>Promicromonosporaceae</taxon>
        <taxon>Promicromonospora</taxon>
    </lineage>
</organism>
<dbReference type="Proteomes" id="UP000540568">
    <property type="component" value="Unassembled WGS sequence"/>
</dbReference>
<dbReference type="AlphaFoldDB" id="A0A7W3PCR1"/>
<proteinExistence type="predicted"/>
<comment type="caution">
    <text evidence="1">The sequence shown here is derived from an EMBL/GenBank/DDBJ whole genome shotgun (WGS) entry which is preliminary data.</text>
</comment>
<accession>A0A7W3PCR1</accession>
<protein>
    <recommendedName>
        <fullName evidence="3">Heparinase II/III-like protein</fullName>
    </recommendedName>
</protein>
<dbReference type="PANTHER" id="PTHR40616:SF1">
    <property type="entry name" value="LINALOOL DEHYDRATASE_ISOMERASE DOMAIN-CONTAINING PROTEIN"/>
    <property type="match status" value="1"/>
</dbReference>
<keyword evidence="2" id="KW-1185">Reference proteome</keyword>
<evidence type="ECO:0000313" key="2">
    <source>
        <dbReference type="Proteomes" id="UP000540568"/>
    </source>
</evidence>
<dbReference type="RefSeq" id="WP_182614465.1">
    <property type="nucleotide sequence ID" value="NZ_BAAATF010000002.1"/>
</dbReference>
<evidence type="ECO:0008006" key="3">
    <source>
        <dbReference type="Google" id="ProtNLM"/>
    </source>
</evidence>